<sequence length="55" mass="6073">MWVDEPGSYNGSIRIDNSCRQAINIANRRNLPTADCDVAVSTRAARAVDQRPVLD</sequence>
<dbReference type="AlphaFoldDB" id="A0A382E2Y8"/>
<accession>A0A382E2Y8</accession>
<gene>
    <name evidence="1" type="ORF">METZ01_LOCUS197699</name>
</gene>
<reference evidence="1" key="1">
    <citation type="submission" date="2018-05" db="EMBL/GenBank/DDBJ databases">
        <authorList>
            <person name="Lanie J.A."/>
            <person name="Ng W.-L."/>
            <person name="Kazmierczak K.M."/>
            <person name="Andrzejewski T.M."/>
            <person name="Davidsen T.M."/>
            <person name="Wayne K.J."/>
            <person name="Tettelin H."/>
            <person name="Glass J.I."/>
            <person name="Rusch D."/>
            <person name="Podicherti R."/>
            <person name="Tsui H.-C.T."/>
            <person name="Winkler M.E."/>
        </authorList>
    </citation>
    <scope>NUCLEOTIDE SEQUENCE</scope>
</reference>
<name>A0A382E2Y8_9ZZZZ</name>
<evidence type="ECO:0000313" key="1">
    <source>
        <dbReference type="EMBL" id="SVB44845.1"/>
    </source>
</evidence>
<organism evidence="1">
    <name type="scientific">marine metagenome</name>
    <dbReference type="NCBI Taxonomy" id="408172"/>
    <lineage>
        <taxon>unclassified sequences</taxon>
        <taxon>metagenomes</taxon>
        <taxon>ecological metagenomes</taxon>
    </lineage>
</organism>
<dbReference type="EMBL" id="UINC01042343">
    <property type="protein sequence ID" value="SVB44845.1"/>
    <property type="molecule type" value="Genomic_DNA"/>
</dbReference>
<protein>
    <submittedName>
        <fullName evidence="1">Uncharacterized protein</fullName>
    </submittedName>
</protein>
<proteinExistence type="predicted"/>